<evidence type="ECO:0000313" key="2">
    <source>
        <dbReference type="Proteomes" id="UP001358586"/>
    </source>
</evidence>
<sequence length="87" mass="9937">MVEFDLSQLVFDEVVRHAKKWLEGKHISTDPTNQHDEASKVAVEMPTFAGTLRNPVGFNRIMIDHLSSSIESHNRVIIKLRTEILVI</sequence>
<protein>
    <submittedName>
        <fullName evidence="1">Uncharacterized protein</fullName>
    </submittedName>
</protein>
<keyword evidence="2" id="KW-1185">Reference proteome</keyword>
<comment type="caution">
    <text evidence="1">The sequence shown here is derived from an EMBL/GenBank/DDBJ whole genome shotgun (WGS) entry which is preliminary data.</text>
</comment>
<proteinExistence type="predicted"/>
<organism evidence="1 2">
    <name type="scientific">Gossypium arboreum</name>
    <name type="common">Tree cotton</name>
    <name type="synonym">Gossypium nanking</name>
    <dbReference type="NCBI Taxonomy" id="29729"/>
    <lineage>
        <taxon>Eukaryota</taxon>
        <taxon>Viridiplantae</taxon>
        <taxon>Streptophyta</taxon>
        <taxon>Embryophyta</taxon>
        <taxon>Tracheophyta</taxon>
        <taxon>Spermatophyta</taxon>
        <taxon>Magnoliopsida</taxon>
        <taxon>eudicotyledons</taxon>
        <taxon>Gunneridae</taxon>
        <taxon>Pentapetalae</taxon>
        <taxon>rosids</taxon>
        <taxon>malvids</taxon>
        <taxon>Malvales</taxon>
        <taxon>Malvaceae</taxon>
        <taxon>Malvoideae</taxon>
        <taxon>Gossypium</taxon>
    </lineage>
</organism>
<dbReference type="Proteomes" id="UP001358586">
    <property type="component" value="Chromosome 4"/>
</dbReference>
<evidence type="ECO:0000313" key="1">
    <source>
        <dbReference type="EMBL" id="KAK5835233.1"/>
    </source>
</evidence>
<dbReference type="EMBL" id="JARKNE010000004">
    <property type="protein sequence ID" value="KAK5835233.1"/>
    <property type="molecule type" value="Genomic_DNA"/>
</dbReference>
<reference evidence="1 2" key="1">
    <citation type="submission" date="2023-03" db="EMBL/GenBank/DDBJ databases">
        <title>WGS of Gossypium arboreum.</title>
        <authorList>
            <person name="Yu D."/>
        </authorList>
    </citation>
    <scope>NUCLEOTIDE SEQUENCE [LARGE SCALE GENOMIC DNA]</scope>
    <source>
        <tissue evidence="1">Leaf</tissue>
    </source>
</reference>
<gene>
    <name evidence="1" type="ORF">PVK06_010920</name>
</gene>
<accession>A0ABR0Q898</accession>
<name>A0ABR0Q898_GOSAR</name>